<dbReference type="SUPFAM" id="SSF110997">
    <property type="entry name" value="Sporulation related repeat"/>
    <property type="match status" value="1"/>
</dbReference>
<proteinExistence type="predicted"/>
<name>A0ABV9NYH2_9FLAO</name>
<organism evidence="1 2">
    <name type="scientific">Flavobacterium ponti</name>
    <dbReference type="NCBI Taxonomy" id="665133"/>
    <lineage>
        <taxon>Bacteria</taxon>
        <taxon>Pseudomonadati</taxon>
        <taxon>Bacteroidota</taxon>
        <taxon>Flavobacteriia</taxon>
        <taxon>Flavobacteriales</taxon>
        <taxon>Flavobacteriaceae</taxon>
        <taxon>Flavobacterium</taxon>
    </lineage>
</organism>
<keyword evidence="2" id="KW-1185">Reference proteome</keyword>
<comment type="caution">
    <text evidence="1">The sequence shown here is derived from an EMBL/GenBank/DDBJ whole genome shotgun (WGS) entry which is preliminary data.</text>
</comment>
<reference evidence="2" key="1">
    <citation type="journal article" date="2019" name="Int. J. Syst. Evol. Microbiol.">
        <title>The Global Catalogue of Microorganisms (GCM) 10K type strain sequencing project: providing services to taxonomists for standard genome sequencing and annotation.</title>
        <authorList>
            <consortium name="The Broad Institute Genomics Platform"/>
            <consortium name="The Broad Institute Genome Sequencing Center for Infectious Disease"/>
            <person name="Wu L."/>
            <person name="Ma J."/>
        </authorList>
    </citation>
    <scope>NUCLEOTIDE SEQUENCE [LARGE SCALE GENOMIC DNA]</scope>
    <source>
        <strain evidence="2">CCUG 50349</strain>
    </source>
</reference>
<sequence length="653" mass="72765">MLSKISKLGLLFAILFATSYSYGQLPVPFKVRYQSYVKGDMTVIANNIVNRKDYGNNPNMPYMNATRTAKLNDEFEMFYIDIDSDMSTFSSSAATLNLENEQNKKIVYAGLYWSATYKYNSGVKNKRNKFKAFDKNREAFDQIKLKLPGESKYVDVKGEIIFDGLDKKGFDESAPYAVYADITELVKGLGSPSGEYTVANVKATQGVVEGGVSGGWTMFFVYEDDNESAKFITSYDGFAGVTDKSTEILFSGFKTLPEGNVFAKLACAGLEGDNNLAGDQLQIKSELSEIFTLLSGPLKLENNFFNSNIIINDQYFTDRNPNSKNTLGYDTSLITIANPDNSVIQNNTNNVTLKLKTVGDRYFMFFNAFNVEVQETDKEPVMIVSNDLSETNNTVVSTNPVSSEKVVVENTNGNDIAKSTTSIKTDTKPNVTPTKETIVAQTTKSEEKITQPVKKETLIVAKTDTTPNKSSNNVVLAPKKEVVINHPKVKTENEEVIASNTTRIDPVLISEKLSQVAQMQNGHKPKVTAIPGPMVEIANQQRGFYVIANVFAVHKNATRFVAKLRSLGIDANFFINPKNNYRYVFVSKNDSWTNALNLYYSNVNGKYYGDTWIMLVNTSPDQIVSNDQNVDYNDPFCPQQKMVATRTKDEELV</sequence>
<protein>
    <recommendedName>
        <fullName evidence="3">SPOR domain-containing protein</fullName>
    </recommendedName>
</protein>
<dbReference type="Proteomes" id="UP001595885">
    <property type="component" value="Unassembled WGS sequence"/>
</dbReference>
<evidence type="ECO:0000313" key="2">
    <source>
        <dbReference type="Proteomes" id="UP001595885"/>
    </source>
</evidence>
<dbReference type="EMBL" id="JBHSGW010000001">
    <property type="protein sequence ID" value="MFC4738383.1"/>
    <property type="molecule type" value="Genomic_DNA"/>
</dbReference>
<dbReference type="InterPro" id="IPR036680">
    <property type="entry name" value="SPOR-like_sf"/>
</dbReference>
<dbReference type="RefSeq" id="WP_379737258.1">
    <property type="nucleotide sequence ID" value="NZ_JBHSGW010000001.1"/>
</dbReference>
<evidence type="ECO:0008006" key="3">
    <source>
        <dbReference type="Google" id="ProtNLM"/>
    </source>
</evidence>
<accession>A0ABV9NYH2</accession>
<evidence type="ECO:0000313" key="1">
    <source>
        <dbReference type="EMBL" id="MFC4738383.1"/>
    </source>
</evidence>
<gene>
    <name evidence="1" type="ORF">ACFO3U_00090</name>
</gene>